<feature type="domain" description="SPOR" evidence="2">
    <location>
        <begin position="287"/>
        <end position="366"/>
    </location>
</feature>
<keyword evidence="4" id="KW-1185">Reference proteome</keyword>
<dbReference type="Gene3D" id="3.30.70.1070">
    <property type="entry name" value="Sporulation related repeat"/>
    <property type="match status" value="1"/>
</dbReference>
<sequence length="366" mass="37041">MGKGKLLQLGVVSVSVLALAACEDGAGLKLGSKTADGAEVSASASRPAATKLVERDVEAPEVFSKNEDGLWDGRPSLGGVWIAHPDVSEPERVIIRNEANGKFVIGALFKRERDNPGPKLQVSSDAANALGVLPGAPTRLNVVALVREEVRETAPGAEAMAAAPSEAGTIAAPEAIEQQSLDAPLAAAEAAIAAAEGNAAAAPGVETASAATAEPAPTKAKKGFWQRLGGKKERRAKADATISAAADAAAPIAPAAAGLATPEISAAPLGATAAAATAPAPKAAGPKPSGGKNYIQIGIFSVEDNANRTAANMRKAGVVPTVYEQQSAGKTFWRVVIGPAHSAADRQVLLEKVKAMGFQDAYFVSN</sequence>
<name>A0A1N6FZS6_9RHOB</name>
<keyword evidence="1" id="KW-0732">Signal</keyword>
<keyword evidence="3" id="KW-0132">Cell division</keyword>
<feature type="signal peptide" evidence="1">
    <location>
        <begin position="1"/>
        <end position="20"/>
    </location>
</feature>
<organism evidence="3 4">
    <name type="scientific">Vannielia litorea</name>
    <dbReference type="NCBI Taxonomy" id="1217970"/>
    <lineage>
        <taxon>Bacteria</taxon>
        <taxon>Pseudomonadati</taxon>
        <taxon>Pseudomonadota</taxon>
        <taxon>Alphaproteobacteria</taxon>
        <taxon>Rhodobacterales</taxon>
        <taxon>Paracoccaceae</taxon>
        <taxon>Vannielia</taxon>
    </lineage>
</organism>
<dbReference type="OrthoDB" id="9766672at2"/>
<dbReference type="Pfam" id="PF05036">
    <property type="entry name" value="SPOR"/>
    <property type="match status" value="1"/>
</dbReference>
<protein>
    <submittedName>
        <fullName evidence="3">Cell division protein FtsN</fullName>
    </submittedName>
</protein>
<dbReference type="PROSITE" id="PS51257">
    <property type="entry name" value="PROKAR_LIPOPROTEIN"/>
    <property type="match status" value="1"/>
</dbReference>
<evidence type="ECO:0000256" key="1">
    <source>
        <dbReference type="SAM" id="SignalP"/>
    </source>
</evidence>
<evidence type="ECO:0000313" key="4">
    <source>
        <dbReference type="Proteomes" id="UP000184932"/>
    </source>
</evidence>
<dbReference type="STRING" id="1217970.SAMN05444002_2090"/>
<dbReference type="EMBL" id="FSRL01000001">
    <property type="protein sequence ID" value="SIO00754.1"/>
    <property type="molecule type" value="Genomic_DNA"/>
</dbReference>
<gene>
    <name evidence="3" type="ORF">SAMN05444002_2090</name>
</gene>
<dbReference type="GO" id="GO:0051301">
    <property type="term" value="P:cell division"/>
    <property type="evidence" value="ECO:0007669"/>
    <property type="project" value="UniProtKB-KW"/>
</dbReference>
<dbReference type="InterPro" id="IPR007730">
    <property type="entry name" value="SPOR-like_dom"/>
</dbReference>
<dbReference type="RefSeq" id="WP_074256155.1">
    <property type="nucleotide sequence ID" value="NZ_FSRL01000001.1"/>
</dbReference>
<reference evidence="4" key="1">
    <citation type="submission" date="2016-11" db="EMBL/GenBank/DDBJ databases">
        <authorList>
            <person name="Varghese N."/>
            <person name="Submissions S."/>
        </authorList>
    </citation>
    <scope>NUCLEOTIDE SEQUENCE [LARGE SCALE GENOMIC DNA]</scope>
    <source>
        <strain evidence="4">DSM 29440</strain>
    </source>
</reference>
<evidence type="ECO:0000313" key="3">
    <source>
        <dbReference type="EMBL" id="SIO00754.1"/>
    </source>
</evidence>
<dbReference type="Proteomes" id="UP000184932">
    <property type="component" value="Unassembled WGS sequence"/>
</dbReference>
<dbReference type="AlphaFoldDB" id="A0A1N6FZS6"/>
<dbReference type="InterPro" id="IPR036680">
    <property type="entry name" value="SPOR-like_sf"/>
</dbReference>
<accession>A0A1N6FZS6</accession>
<evidence type="ECO:0000259" key="2">
    <source>
        <dbReference type="PROSITE" id="PS51724"/>
    </source>
</evidence>
<proteinExistence type="predicted"/>
<dbReference type="SUPFAM" id="SSF110997">
    <property type="entry name" value="Sporulation related repeat"/>
    <property type="match status" value="1"/>
</dbReference>
<feature type="chain" id="PRO_5012274978" evidence="1">
    <location>
        <begin position="21"/>
        <end position="366"/>
    </location>
</feature>
<dbReference type="GO" id="GO:0042834">
    <property type="term" value="F:peptidoglycan binding"/>
    <property type="evidence" value="ECO:0007669"/>
    <property type="project" value="InterPro"/>
</dbReference>
<dbReference type="PROSITE" id="PS51724">
    <property type="entry name" value="SPOR"/>
    <property type="match status" value="1"/>
</dbReference>
<keyword evidence="3" id="KW-0131">Cell cycle</keyword>